<evidence type="ECO:0000313" key="10">
    <source>
        <dbReference type="Proteomes" id="UP001159428"/>
    </source>
</evidence>
<evidence type="ECO:0000313" key="9">
    <source>
        <dbReference type="EMBL" id="CAH3147490.1"/>
    </source>
</evidence>
<dbReference type="SUPFAM" id="SSF75304">
    <property type="entry name" value="Amidase signature (AS) enzymes"/>
    <property type="match status" value="1"/>
</dbReference>
<dbReference type="InterPro" id="IPR023631">
    <property type="entry name" value="Amidase_dom"/>
</dbReference>
<evidence type="ECO:0000256" key="6">
    <source>
        <dbReference type="ARBA" id="ARBA00048647"/>
    </source>
</evidence>
<dbReference type="Gene3D" id="3.40.50.11350">
    <property type="match status" value="1"/>
</dbReference>
<evidence type="ECO:0000256" key="4">
    <source>
        <dbReference type="ARBA" id="ARBA00023277"/>
    </source>
</evidence>
<evidence type="ECO:0000256" key="2">
    <source>
        <dbReference type="ARBA" id="ARBA00022679"/>
    </source>
</evidence>
<keyword evidence="7" id="KW-0472">Membrane</keyword>
<dbReference type="Proteomes" id="UP001159428">
    <property type="component" value="Unassembled WGS sequence"/>
</dbReference>
<proteinExistence type="predicted"/>
<dbReference type="InterPro" id="IPR019378">
    <property type="entry name" value="GDP-Fuc_O-FucTrfase"/>
</dbReference>
<keyword evidence="2" id="KW-0808">Transferase</keyword>
<sequence>MDANLIEGSTLQGPSAEEIRSLSRRMGFVIKDEEISVYLGKPVTGQGQLKTLTMRGAYFFMFLIKATPENFRSWRCDVIGAQSGKLQGKTIAIKDNIPVAGLPMTNGSRMLEHYVPDHDATVVIRILDTGGRITGKAVCEEWCFTATSCTAFTGPVVNPHNETRMALGSSSGSAALVAGGYADMAMGGDQGGSIRIPSAACGIVGLKPTYGLVPYTGMVAINLLLDHTGPMARTVSDVALLLETWIQNNHVTGLDGDLDPRQPRDLGTPNSYINEFSARTNALKTFIKCFDKCSYFLFSWKQSRLQWTIQNFPNVFSYVLGYNSDARGFVDTSLQKAIGRGLQSHANDLSAAGKLTVMLGAYVHEKFRGVFHGKAINLSRKLCEEYDKALESYDVLVLPTIVTKPPKVQDRSQLNFGTAFDFCQNTGPFNVTGHPALSINAGFSDGLPVGMMIVGRKFDEATARRILTKNLKYIFNHYSSLGWFFWTQHNDQLPVGLLALYRREYGFKIPDGPEFFSSLISTTSSVVFIAAKISYIHLKRLVEQSFGCSIRTYGRIKEDRMHSKLTISKDYASILLLCRVKYIAVLKSSSTFILTNIYITHALHHWYSSPSIFIGLLNFVREILRISQLKTSLIRLVIISENFILQNYRNFMKTESILRHLFGVQHVRPRQGNSLSIGPSRQVLKLCLRLFVIHIPHQGLIFFNAATSILGLSTRCKRPVVSQYVLALYGKGKSVGMLFLMARTRTKCLSLLLTSIILYVVGSFICLHIHDYHNELKISSGKDDSLVTTDLLRLTQTGSVTRVKQVFEVHGDEWKKNEFVTADKSQNSPDIETKHIELTNMEGNLSPRLPGSRRKFLFVFRYYEQLGRATSNLLDLASFAKSKNRVLVVPYVNNSRMSGLSSGVSHNFHKPENPPHITYSLLSEYFNLDDLNSKLESRGYSTMRSFRDLESHCDKRFNIVVHFLFHDENYQRVTALWYRITEEKVATTYKEARERNGWVDCPFIKHSRLSKQIQFKVRRYICVDPEVIRTASDLEDNVLQGAKCVGIVQWRGNGPERVHFPLDPSITQPLRPVDLEFNSDLVELAKKFVRENLNEGFIGVHVRSERHIARKGANVTKRCMEKLANRVQTLRDALSINKVYLASDLTDYGSDTLMNFAGTKYRRSLSAYLREVLSKPVMFNPNGVLYDSGATAIVEMNILAMATRLFTLGGGNFQEWMVGLFLRKHNHQQTRIHRICELKG</sequence>
<comment type="caution">
    <text evidence="9">The sequence shown here is derived from an EMBL/GenBank/DDBJ whole genome shotgun (WGS) entry which is preliminary data.</text>
</comment>
<keyword evidence="3" id="KW-0294">Fucose metabolism</keyword>
<evidence type="ECO:0000259" key="8">
    <source>
        <dbReference type="Pfam" id="PF01425"/>
    </source>
</evidence>
<protein>
    <recommendedName>
        <fullName evidence="1">peptide-O-fucosyltransferase</fullName>
        <ecNumber evidence="1">2.4.1.221</ecNumber>
    </recommendedName>
</protein>
<feature type="transmembrane region" description="Helical" evidence="7">
    <location>
        <begin position="748"/>
        <end position="770"/>
    </location>
</feature>
<comment type="catalytic activity">
    <reaction evidence="5">
        <text>L-threonyl-[protein] + GDP-beta-L-fucose = 3-O-(alpha-L-fucosyl)-L-threonyl-[protein] + GDP + H(+)</text>
        <dbReference type="Rhea" id="RHEA:70491"/>
        <dbReference type="Rhea" id="RHEA-COMP:11060"/>
        <dbReference type="Rhea" id="RHEA-COMP:17915"/>
        <dbReference type="ChEBI" id="CHEBI:15378"/>
        <dbReference type="ChEBI" id="CHEBI:30013"/>
        <dbReference type="ChEBI" id="CHEBI:57273"/>
        <dbReference type="ChEBI" id="CHEBI:58189"/>
        <dbReference type="ChEBI" id="CHEBI:189631"/>
        <dbReference type="EC" id="2.4.1.221"/>
    </reaction>
    <physiologicalReaction direction="left-to-right" evidence="5">
        <dbReference type="Rhea" id="RHEA:70492"/>
    </physiologicalReaction>
</comment>
<evidence type="ECO:0000256" key="7">
    <source>
        <dbReference type="SAM" id="Phobius"/>
    </source>
</evidence>
<keyword evidence="7" id="KW-1133">Transmembrane helix</keyword>
<dbReference type="CDD" id="cd11296">
    <property type="entry name" value="O-FucT_like"/>
    <property type="match status" value="1"/>
</dbReference>
<dbReference type="InterPro" id="IPR036928">
    <property type="entry name" value="AS_sf"/>
</dbReference>
<dbReference type="GO" id="GO:0003824">
    <property type="term" value="F:catalytic activity"/>
    <property type="evidence" value="ECO:0007669"/>
    <property type="project" value="InterPro"/>
</dbReference>
<evidence type="ECO:0000256" key="1">
    <source>
        <dbReference type="ARBA" id="ARBA00012196"/>
    </source>
</evidence>
<dbReference type="Pfam" id="PF10250">
    <property type="entry name" value="O-FucT"/>
    <property type="match status" value="1"/>
</dbReference>
<dbReference type="EMBL" id="CALNXJ010000043">
    <property type="protein sequence ID" value="CAH3147490.1"/>
    <property type="molecule type" value="Genomic_DNA"/>
</dbReference>
<gene>
    <name evidence="9" type="ORF">PMEA_00023421</name>
</gene>
<name>A0AAU9XH31_9CNID</name>
<organism evidence="9 10">
    <name type="scientific">Pocillopora meandrina</name>
    <dbReference type="NCBI Taxonomy" id="46732"/>
    <lineage>
        <taxon>Eukaryota</taxon>
        <taxon>Metazoa</taxon>
        <taxon>Cnidaria</taxon>
        <taxon>Anthozoa</taxon>
        <taxon>Hexacorallia</taxon>
        <taxon>Scleractinia</taxon>
        <taxon>Astrocoeniina</taxon>
        <taxon>Pocilloporidae</taxon>
        <taxon>Pocillopora</taxon>
    </lineage>
</organism>
<evidence type="ECO:0000256" key="5">
    <source>
        <dbReference type="ARBA" id="ARBA00047273"/>
    </source>
</evidence>
<dbReference type="PANTHER" id="PTHR11895">
    <property type="entry name" value="TRANSAMIDASE"/>
    <property type="match status" value="1"/>
</dbReference>
<reference evidence="9 10" key="1">
    <citation type="submission" date="2022-05" db="EMBL/GenBank/DDBJ databases">
        <authorList>
            <consortium name="Genoscope - CEA"/>
            <person name="William W."/>
        </authorList>
    </citation>
    <scope>NUCLEOTIDE SEQUENCE [LARGE SCALE GENOMIC DNA]</scope>
</reference>
<dbReference type="EC" id="2.4.1.221" evidence="1"/>
<accession>A0AAU9XH31</accession>
<dbReference type="AlphaFoldDB" id="A0AAU9XH31"/>
<keyword evidence="4" id="KW-0119">Carbohydrate metabolism</keyword>
<keyword evidence="7" id="KW-0812">Transmembrane</keyword>
<dbReference type="PANTHER" id="PTHR11895:SF170">
    <property type="entry name" value="AMIDASE"/>
    <property type="match status" value="1"/>
</dbReference>
<dbReference type="InterPro" id="IPR000120">
    <property type="entry name" value="Amidase"/>
</dbReference>
<feature type="domain" description="Amidase" evidence="8">
    <location>
        <begin position="80"/>
        <end position="462"/>
    </location>
</feature>
<keyword evidence="10" id="KW-1185">Reference proteome</keyword>
<evidence type="ECO:0000256" key="3">
    <source>
        <dbReference type="ARBA" id="ARBA00023253"/>
    </source>
</evidence>
<dbReference type="Gene3D" id="3.90.1300.10">
    <property type="entry name" value="Amidase signature (AS) domain"/>
    <property type="match status" value="1"/>
</dbReference>
<dbReference type="Pfam" id="PF01425">
    <property type="entry name" value="Amidase"/>
    <property type="match status" value="1"/>
</dbReference>
<comment type="catalytic activity">
    <reaction evidence="6">
        <text>L-seryl-[protein] + GDP-beta-L-fucose = 3-O-(alpha-L-fucosyl)-L-seryl-[protein] + GDP + H(+)</text>
        <dbReference type="Rhea" id="RHEA:63644"/>
        <dbReference type="Rhea" id="RHEA-COMP:9863"/>
        <dbReference type="Rhea" id="RHEA-COMP:17914"/>
        <dbReference type="ChEBI" id="CHEBI:15378"/>
        <dbReference type="ChEBI" id="CHEBI:29999"/>
        <dbReference type="ChEBI" id="CHEBI:57273"/>
        <dbReference type="ChEBI" id="CHEBI:58189"/>
        <dbReference type="ChEBI" id="CHEBI:189632"/>
        <dbReference type="EC" id="2.4.1.221"/>
    </reaction>
    <physiologicalReaction direction="left-to-right" evidence="6">
        <dbReference type="Rhea" id="RHEA:63645"/>
    </physiologicalReaction>
</comment>